<proteinExistence type="predicted"/>
<gene>
    <name evidence="1" type="ORF">SPELUC_LOCUS3628</name>
</gene>
<name>A0ACA9L9F7_9GLOM</name>
<keyword evidence="2" id="KW-1185">Reference proteome</keyword>
<organism evidence="1 2">
    <name type="scientific">Cetraspora pellucida</name>
    <dbReference type="NCBI Taxonomy" id="1433469"/>
    <lineage>
        <taxon>Eukaryota</taxon>
        <taxon>Fungi</taxon>
        <taxon>Fungi incertae sedis</taxon>
        <taxon>Mucoromycota</taxon>
        <taxon>Glomeromycotina</taxon>
        <taxon>Glomeromycetes</taxon>
        <taxon>Diversisporales</taxon>
        <taxon>Gigasporaceae</taxon>
        <taxon>Cetraspora</taxon>
    </lineage>
</organism>
<sequence>METTDIFDIEQNDLYDIMPTFAELGMKEYDEADDMIRQHVQELRQEECRKMSYNSLDSWIKGQLAAFAFSEFPKNKKTSQESRSRITYQYRYDAQHTVCMSTYAALTGISLARLHRIKSSIKNEGIVENIHGNIGRTFIRSDRAIVDEEIKQEINNFIHNYANIHGFPSPGRHMRQNAIPIISLPVGTRYTDVYEEYIKFIELTKSENYKIIAYITFFKIWKEVVYDVRLMTKASDLCDKCEQLRAEIRVTNDLESKQKLQNEYNLHRTNATIERQHYNNNISMSKQLEFNIVHICYDWAQNVQIPYLPQQPGGLFFKSPFNVHIFGIANTGLETQRNYLIGEHQFPKKTPKGANTTLNFIMDHIETIINQSKKNRSNIAVRYDSKNQLGWNYYDFENFLEPYFVKIDGIRAYRHFYFYHDQPGKIFMTLESNGIKKEAIIRNNVQFDPYKPLTVIPLKPLTLKRQTQLFKDIRPYIHNPHKDELCFAPREQDYIDIE</sequence>
<accession>A0ACA9L9F7</accession>
<evidence type="ECO:0000313" key="2">
    <source>
        <dbReference type="Proteomes" id="UP000789366"/>
    </source>
</evidence>
<protein>
    <submittedName>
        <fullName evidence="1">10147_t:CDS:1</fullName>
    </submittedName>
</protein>
<evidence type="ECO:0000313" key="1">
    <source>
        <dbReference type="EMBL" id="CAG8514419.1"/>
    </source>
</evidence>
<dbReference type="EMBL" id="CAJVPW010002853">
    <property type="protein sequence ID" value="CAG8514419.1"/>
    <property type="molecule type" value="Genomic_DNA"/>
</dbReference>
<reference evidence="1" key="1">
    <citation type="submission" date="2021-06" db="EMBL/GenBank/DDBJ databases">
        <authorList>
            <person name="Kallberg Y."/>
            <person name="Tangrot J."/>
            <person name="Rosling A."/>
        </authorList>
    </citation>
    <scope>NUCLEOTIDE SEQUENCE</scope>
    <source>
        <strain evidence="1">28 12/20/2015</strain>
    </source>
</reference>
<dbReference type="Proteomes" id="UP000789366">
    <property type="component" value="Unassembled WGS sequence"/>
</dbReference>
<comment type="caution">
    <text evidence="1">The sequence shown here is derived from an EMBL/GenBank/DDBJ whole genome shotgun (WGS) entry which is preliminary data.</text>
</comment>